<dbReference type="InterPro" id="IPR027417">
    <property type="entry name" value="P-loop_NTPase"/>
</dbReference>
<feature type="domain" description="Helicase C-terminal" evidence="3">
    <location>
        <begin position="691"/>
        <end position="863"/>
    </location>
</feature>
<evidence type="ECO:0000259" key="3">
    <source>
        <dbReference type="PROSITE" id="PS51194"/>
    </source>
</evidence>
<organism evidence="4 5">
    <name type="scientific">Phocaeicola plebeius</name>
    <dbReference type="NCBI Taxonomy" id="310297"/>
    <lineage>
        <taxon>Bacteria</taxon>
        <taxon>Pseudomonadati</taxon>
        <taxon>Bacteroidota</taxon>
        <taxon>Bacteroidia</taxon>
        <taxon>Bacteroidales</taxon>
        <taxon>Bacteroidaceae</taxon>
        <taxon>Phocaeicola</taxon>
    </lineage>
</organism>
<evidence type="ECO:0000259" key="2">
    <source>
        <dbReference type="PROSITE" id="PS51192"/>
    </source>
</evidence>
<dbReference type="Pfam" id="PF00271">
    <property type="entry name" value="Helicase_C"/>
    <property type="match status" value="1"/>
</dbReference>
<dbReference type="InterPro" id="IPR001650">
    <property type="entry name" value="Helicase_C-like"/>
</dbReference>
<dbReference type="Gene3D" id="3.40.50.300">
    <property type="entry name" value="P-loop containing nucleotide triphosphate hydrolases"/>
    <property type="match status" value="2"/>
</dbReference>
<sequence length="1081" mass="124597">MSNSFITNKEKFLSDIINGILPKTNAVDILVGYFYYSGYSQLSEKLQDKQIRILVGLDIDLHISKRISEVENFRKGFVSRNLVKEEYYAQFITLFNDSDLLDSADKLEQFKMFYGKILDGTLEIRKTLEPCHSKMYLFAYNDQMNEGGELPGVLITGSSNLSYQGLKGRLELNARFNDKLEYEEGKKLFNELWENSVVIANKDNLDEWNNKVMKRIWYEQLYSPFLMYIRVLKEYFNIPTVNNILTPHDITEGKYSNLRYQTDAVQMALNALHNHNGAIVADVVGLGKSVIASTIARNLKLRTIIVCPPHLYKQWEGYRDEFGFTATVFSSGKIEEALLHYQELVKPGEQFLIIIDEAHRFRNEYTQDYALLHNLCFNNKVLLLTATPFNNQPADIYALIKLFQIPTNSTLKTVENLGATFKDLIGKYKKLREEQREGKKTDEEIKTQVSDMAKKIRSIISPLVVRRSRLDLLDIPEYAEDLKQQHIQLVLPDDPEELEYDLSGLKALYLSTLERISPSEEGGNVYHFKAARYSPALYIHEDLQEKLAKELEDKTGVNFNLLIGRQANISKFMRHLLVARFESSVAAFQASLGYMIQSSEHMLRWIEKRNKIPVFKKGNLPDVSAFYDTSDDGMEEIEELFEKYEARGFFEIDMKYVKDNFVADVESDIRLLKSLREQWFGKDNTIKSDPKLDSFIRIVQEKMKNESERKLIVFSEFADTVNYLGDALAKAGLPVMKYTSADATPANKDLIRANFDAGMKPALQRNDYHVLIATDAISEGYNLHRAGAIFNYDIPYNPTRVIQRIGRINRVNKKVFEHLYIYNYFPTDVGEAETRTKEISTLKMAMIHAIMGEDTKALTKEEEVKAFFKERYRKEFARSEEASWDTPYRKLLNGLKGTEDYDAALEIPHRARTARKAEKPKKGVLMFGRKGDDFVFKISDATNPPAMISAEEAISLFEADRHEKPVDLSKNFDTVYQRVKSSLFSSDVREQNEKEQINAYRKIRSFANNQILPQDYLEDLVQVVRADALSGFEIRFINQLTPKDAAQLPLKISAEYLARIISYQNKVDDGEETLILSEELQ</sequence>
<accession>A0A921HIY6</accession>
<dbReference type="GO" id="GO:0005524">
    <property type="term" value="F:ATP binding"/>
    <property type="evidence" value="ECO:0007669"/>
    <property type="project" value="InterPro"/>
</dbReference>
<evidence type="ECO:0000256" key="1">
    <source>
        <dbReference type="ARBA" id="ARBA00022801"/>
    </source>
</evidence>
<evidence type="ECO:0000313" key="4">
    <source>
        <dbReference type="EMBL" id="HJF80967.1"/>
    </source>
</evidence>
<dbReference type="CDD" id="cd18793">
    <property type="entry name" value="SF2_C_SNF"/>
    <property type="match status" value="1"/>
</dbReference>
<dbReference type="AlphaFoldDB" id="A0A921HIY6"/>
<dbReference type="Proteomes" id="UP000722357">
    <property type="component" value="Unassembled WGS sequence"/>
</dbReference>
<dbReference type="Pfam" id="PF00176">
    <property type="entry name" value="SNF2-rel_dom"/>
    <property type="match status" value="1"/>
</dbReference>
<protein>
    <submittedName>
        <fullName evidence="4">Phospholipase D-like domain-containing protein</fullName>
    </submittedName>
</protein>
<dbReference type="EMBL" id="DYWE01000053">
    <property type="protein sequence ID" value="HJF80967.1"/>
    <property type="molecule type" value="Genomic_DNA"/>
</dbReference>
<evidence type="ECO:0000313" key="5">
    <source>
        <dbReference type="Proteomes" id="UP000722357"/>
    </source>
</evidence>
<dbReference type="InterPro" id="IPR049730">
    <property type="entry name" value="SNF2/RAD54-like_C"/>
</dbReference>
<dbReference type="PANTHER" id="PTHR45766:SF6">
    <property type="entry name" value="SWI_SNF-RELATED MATRIX-ASSOCIATED ACTIN-DEPENDENT REGULATOR OF CHROMATIN SUBFAMILY A-LIKE PROTEIN 1"/>
    <property type="match status" value="1"/>
</dbReference>
<dbReference type="CDD" id="cd09178">
    <property type="entry name" value="PLDc_N_Snf2_like"/>
    <property type="match status" value="1"/>
</dbReference>
<gene>
    <name evidence="4" type="ORF">K8V40_04855</name>
</gene>
<reference evidence="4" key="2">
    <citation type="submission" date="2021-09" db="EMBL/GenBank/DDBJ databases">
        <authorList>
            <person name="Gilroy R."/>
        </authorList>
    </citation>
    <scope>NUCLEOTIDE SEQUENCE</scope>
    <source>
        <strain evidence="4">9794</strain>
    </source>
</reference>
<proteinExistence type="predicted"/>
<reference evidence="4" key="1">
    <citation type="journal article" date="2021" name="PeerJ">
        <title>Extensive microbial diversity within the chicken gut microbiome revealed by metagenomics and culture.</title>
        <authorList>
            <person name="Gilroy R."/>
            <person name="Ravi A."/>
            <person name="Getino M."/>
            <person name="Pursley I."/>
            <person name="Horton D.L."/>
            <person name="Alikhan N.F."/>
            <person name="Baker D."/>
            <person name="Gharbi K."/>
            <person name="Hall N."/>
            <person name="Watson M."/>
            <person name="Adriaenssens E.M."/>
            <person name="Foster-Nyarko E."/>
            <person name="Jarju S."/>
            <person name="Secka A."/>
            <person name="Antonio M."/>
            <person name="Oren A."/>
            <person name="Chaudhuri R.R."/>
            <person name="La Ragione R."/>
            <person name="Hildebrand F."/>
            <person name="Pallen M.J."/>
        </authorList>
    </citation>
    <scope>NUCLEOTIDE SEQUENCE</scope>
    <source>
        <strain evidence="4">9794</strain>
    </source>
</reference>
<dbReference type="PROSITE" id="PS51194">
    <property type="entry name" value="HELICASE_CTER"/>
    <property type="match status" value="1"/>
</dbReference>
<dbReference type="InterPro" id="IPR014001">
    <property type="entry name" value="Helicase_ATP-bd"/>
</dbReference>
<dbReference type="PROSITE" id="PS51192">
    <property type="entry name" value="HELICASE_ATP_BIND_1"/>
    <property type="match status" value="1"/>
</dbReference>
<feature type="domain" description="Helicase ATP-binding" evidence="2">
    <location>
        <begin position="269"/>
        <end position="406"/>
    </location>
</feature>
<dbReference type="SMART" id="SM00487">
    <property type="entry name" value="DEXDc"/>
    <property type="match status" value="1"/>
</dbReference>
<dbReference type="SUPFAM" id="SSF52540">
    <property type="entry name" value="P-loop containing nucleoside triphosphate hydrolases"/>
    <property type="match status" value="1"/>
</dbReference>
<dbReference type="PANTHER" id="PTHR45766">
    <property type="entry name" value="DNA ANNEALING HELICASE AND ENDONUCLEASE ZRANB3 FAMILY MEMBER"/>
    <property type="match status" value="1"/>
</dbReference>
<dbReference type="Gene3D" id="3.30.870.10">
    <property type="entry name" value="Endonuclease Chain A"/>
    <property type="match status" value="1"/>
</dbReference>
<dbReference type="GO" id="GO:0016787">
    <property type="term" value="F:hydrolase activity"/>
    <property type="evidence" value="ECO:0007669"/>
    <property type="project" value="UniProtKB-KW"/>
</dbReference>
<dbReference type="SMART" id="SM00490">
    <property type="entry name" value="HELICc"/>
    <property type="match status" value="1"/>
</dbReference>
<keyword evidence="1" id="KW-0378">Hydrolase</keyword>
<comment type="caution">
    <text evidence="4">The sequence shown here is derived from an EMBL/GenBank/DDBJ whole genome shotgun (WGS) entry which is preliminary data.</text>
</comment>
<name>A0A921HIY6_9BACT</name>
<dbReference type="InterPro" id="IPR000330">
    <property type="entry name" value="SNF2_N"/>
</dbReference>